<dbReference type="Proteomes" id="UP000018861">
    <property type="component" value="Unassembled WGS sequence"/>
</dbReference>
<dbReference type="AlphaFoldDB" id="W4P4Y2"/>
<gene>
    <name evidence="1" type="ORF">JCM6292_562</name>
</gene>
<reference evidence="1 2" key="1">
    <citation type="journal article" date="2014" name="Genome Announc.">
        <title>Draft Genome Sequences of Three Strains of Bacteroides pyogenes Isolated from a Cat and Swine.</title>
        <authorList>
            <person name="Sakamoto M."/>
            <person name="Oshima K."/>
            <person name="Suda W."/>
            <person name="Kitamura K."/>
            <person name="Iida T."/>
            <person name="Hattori M."/>
            <person name="Ohkuma M."/>
        </authorList>
    </citation>
    <scope>NUCLEOTIDE SEQUENCE [LARGE SCALE GENOMIC DNA]</scope>
    <source>
        <strain evidence="1 2">JCM 6292</strain>
    </source>
</reference>
<accession>W4P4Y2</accession>
<evidence type="ECO:0000313" key="2">
    <source>
        <dbReference type="Proteomes" id="UP000018861"/>
    </source>
</evidence>
<proteinExistence type="predicted"/>
<dbReference type="EMBL" id="BAIQ01000004">
    <property type="protein sequence ID" value="GAE14423.1"/>
    <property type="molecule type" value="Genomic_DNA"/>
</dbReference>
<comment type="caution">
    <text evidence="1">The sequence shown here is derived from an EMBL/GenBank/DDBJ whole genome shotgun (WGS) entry which is preliminary data.</text>
</comment>
<organism evidence="1 2">
    <name type="scientific">Bacteroides pyogenes JCM 6292</name>
    <dbReference type="NCBI Taxonomy" id="1235809"/>
    <lineage>
        <taxon>Bacteria</taxon>
        <taxon>Pseudomonadati</taxon>
        <taxon>Bacteroidota</taxon>
        <taxon>Bacteroidia</taxon>
        <taxon>Bacteroidales</taxon>
        <taxon>Bacteroidaceae</taxon>
        <taxon>Bacteroides</taxon>
    </lineage>
</organism>
<protein>
    <submittedName>
        <fullName evidence="1">Beta-hexosaminidase</fullName>
    </submittedName>
</protein>
<sequence length="95" mass="10756">MMGFARDGYLDTFVYKVNPGEKANIRIEGTNKGVTLFVDGKVKEKMEVEKRIFNGGKDAMYYLPTLVFPLQKAGSFKSKISNLKVYNYCIGNTEK</sequence>
<evidence type="ECO:0000313" key="1">
    <source>
        <dbReference type="EMBL" id="GAE14423.1"/>
    </source>
</evidence>
<name>W4P4Y2_9BACE</name>